<dbReference type="EMBL" id="CAJJDN010000041">
    <property type="protein sequence ID" value="CAD8081201.1"/>
    <property type="molecule type" value="Genomic_DNA"/>
</dbReference>
<feature type="domain" description="Ubiquitin fusion degradation protein UFD1 N-terminal subdomain 2" evidence="2">
    <location>
        <begin position="108"/>
        <end position="185"/>
    </location>
</feature>
<dbReference type="Pfam" id="PF24842">
    <property type="entry name" value="UFD1_N2"/>
    <property type="match status" value="1"/>
</dbReference>
<reference evidence="3" key="1">
    <citation type="submission" date="2021-01" db="EMBL/GenBank/DDBJ databases">
        <authorList>
            <consortium name="Genoscope - CEA"/>
            <person name="William W."/>
        </authorList>
    </citation>
    <scope>NUCLEOTIDE SEQUENCE</scope>
</reference>
<protein>
    <recommendedName>
        <fullName evidence="5">Ubiquitin fusion degradaton protein</fullName>
    </recommendedName>
</protein>
<dbReference type="AlphaFoldDB" id="A0A8S1MSM5"/>
<dbReference type="GO" id="GO:0034098">
    <property type="term" value="C:VCP-NPL4-UFD1 AAA ATPase complex"/>
    <property type="evidence" value="ECO:0007669"/>
    <property type="project" value="TreeGrafter"/>
</dbReference>
<dbReference type="GO" id="GO:0031593">
    <property type="term" value="F:polyubiquitin modification-dependent protein binding"/>
    <property type="evidence" value="ECO:0007669"/>
    <property type="project" value="TreeGrafter"/>
</dbReference>
<keyword evidence="4" id="KW-1185">Reference proteome</keyword>
<sequence>MHHRSYRGYHENLEVYNASLFGKNNLNQGNKILLPASALQQVLNLKQQGPMIFRLQSTLDERKYTYVGVLEFTAEEGTCVIPDWMFESIGFTNGQQIIVSHEKRLERGKLIKIQPHETAFVDLPDPRAILENHLRNFICLTEGETISINFHKTNYLIDIVKVEPTNILKAVCINEADIEIDFMQPLDFNDAPPNLIKKSSSLVQQEEQQAQKQQAIFTGTGVRIDGKPLNTQMRKPSEDVKPTEQYNPRKHKLINGLKQTEEANQFVGSCIKLGNTGTQNKKNA</sequence>
<comment type="caution">
    <text evidence="3">The sequence shown here is derived from an EMBL/GenBank/DDBJ whole genome shotgun (WGS) entry which is preliminary data.</text>
</comment>
<feature type="domain" description="Ubiquitin fusion degradation protein UFD1 N-terminal subdomain 1" evidence="1">
    <location>
        <begin position="10"/>
        <end position="101"/>
    </location>
</feature>
<dbReference type="InterPro" id="IPR004854">
    <property type="entry name" value="Ufd1-like"/>
</dbReference>
<evidence type="ECO:0000313" key="3">
    <source>
        <dbReference type="EMBL" id="CAD8081201.1"/>
    </source>
</evidence>
<dbReference type="InterPro" id="IPR055417">
    <property type="entry name" value="UFD1_N1"/>
</dbReference>
<dbReference type="PANTHER" id="PTHR12555">
    <property type="entry name" value="UBIQUITIN FUSION DEGRADATON PROTEIN 1"/>
    <property type="match status" value="1"/>
</dbReference>
<dbReference type="InterPro" id="IPR055418">
    <property type="entry name" value="UFD1_N2"/>
</dbReference>
<dbReference type="GO" id="GO:0006511">
    <property type="term" value="P:ubiquitin-dependent protein catabolic process"/>
    <property type="evidence" value="ECO:0007669"/>
    <property type="project" value="InterPro"/>
</dbReference>
<evidence type="ECO:0008006" key="5">
    <source>
        <dbReference type="Google" id="ProtNLM"/>
    </source>
</evidence>
<dbReference type="OrthoDB" id="422728at2759"/>
<proteinExistence type="predicted"/>
<accession>A0A8S1MSM5</accession>
<name>A0A8S1MSM5_9CILI</name>
<evidence type="ECO:0000313" key="4">
    <source>
        <dbReference type="Proteomes" id="UP000692954"/>
    </source>
</evidence>
<dbReference type="Proteomes" id="UP000692954">
    <property type="component" value="Unassembled WGS sequence"/>
</dbReference>
<dbReference type="Pfam" id="PF03152">
    <property type="entry name" value="UFD1_N1"/>
    <property type="match status" value="1"/>
</dbReference>
<evidence type="ECO:0000259" key="2">
    <source>
        <dbReference type="Pfam" id="PF24842"/>
    </source>
</evidence>
<dbReference type="PANTHER" id="PTHR12555:SF13">
    <property type="entry name" value="UBIQUITIN RECOGNITION FACTOR IN ER-ASSOCIATED DEGRADATION PROTEIN 1"/>
    <property type="match status" value="1"/>
</dbReference>
<dbReference type="GO" id="GO:0036503">
    <property type="term" value="P:ERAD pathway"/>
    <property type="evidence" value="ECO:0007669"/>
    <property type="project" value="TreeGrafter"/>
</dbReference>
<evidence type="ECO:0000259" key="1">
    <source>
        <dbReference type="Pfam" id="PF03152"/>
    </source>
</evidence>
<gene>
    <name evidence="3" type="ORF">PSON_ATCC_30995.1.T0410283</name>
</gene>
<organism evidence="3 4">
    <name type="scientific">Paramecium sonneborni</name>
    <dbReference type="NCBI Taxonomy" id="65129"/>
    <lineage>
        <taxon>Eukaryota</taxon>
        <taxon>Sar</taxon>
        <taxon>Alveolata</taxon>
        <taxon>Ciliophora</taxon>
        <taxon>Intramacronucleata</taxon>
        <taxon>Oligohymenophorea</taxon>
        <taxon>Peniculida</taxon>
        <taxon>Parameciidae</taxon>
        <taxon>Paramecium</taxon>
    </lineage>
</organism>